<keyword evidence="3" id="KW-1185">Reference proteome</keyword>
<organism evidence="2 3">
    <name type="scientific">Amphibalanus amphitrite</name>
    <name type="common">Striped barnacle</name>
    <name type="synonym">Balanus amphitrite</name>
    <dbReference type="NCBI Taxonomy" id="1232801"/>
    <lineage>
        <taxon>Eukaryota</taxon>
        <taxon>Metazoa</taxon>
        <taxon>Ecdysozoa</taxon>
        <taxon>Arthropoda</taxon>
        <taxon>Crustacea</taxon>
        <taxon>Multicrustacea</taxon>
        <taxon>Cirripedia</taxon>
        <taxon>Thoracica</taxon>
        <taxon>Thoracicalcarea</taxon>
        <taxon>Balanomorpha</taxon>
        <taxon>Balanoidea</taxon>
        <taxon>Balanidae</taxon>
        <taxon>Amphibalaninae</taxon>
        <taxon>Amphibalanus</taxon>
    </lineage>
</organism>
<evidence type="ECO:0000256" key="1">
    <source>
        <dbReference type="SAM" id="MobiDB-lite"/>
    </source>
</evidence>
<protein>
    <recommendedName>
        <fullName evidence="4">Zinc finger protein 862</fullName>
    </recommendedName>
</protein>
<dbReference type="EMBL" id="VIIS01001591">
    <property type="protein sequence ID" value="KAF0295882.1"/>
    <property type="molecule type" value="Genomic_DNA"/>
</dbReference>
<evidence type="ECO:0000313" key="3">
    <source>
        <dbReference type="Proteomes" id="UP000440578"/>
    </source>
</evidence>
<evidence type="ECO:0008006" key="4">
    <source>
        <dbReference type="Google" id="ProtNLM"/>
    </source>
</evidence>
<dbReference type="AlphaFoldDB" id="A0A6A4VYF4"/>
<name>A0A6A4VYF4_AMPAM</name>
<dbReference type="OrthoDB" id="6381495at2759"/>
<dbReference type="Proteomes" id="UP000440578">
    <property type="component" value="Unassembled WGS sequence"/>
</dbReference>
<dbReference type="PANTHER" id="PTHR46409:SF1">
    <property type="entry name" value="HTH PSQ-TYPE DOMAIN-CONTAINING PROTEIN"/>
    <property type="match status" value="1"/>
</dbReference>
<comment type="caution">
    <text evidence="2">The sequence shown here is derived from an EMBL/GenBank/DDBJ whole genome shotgun (WGS) entry which is preliminary data.</text>
</comment>
<sequence>MCKCASRAACCCPRDAKVPSEEWPFLKDQRHKRRLTLGSYDRATSEARQARLQRQLSRHRNQQHGGATEPSPGPSGVGSGSTVGAVPAEQLRLGDTDSSDSGGGDAGSDSSADDEEFTAPTALPSAKNADDLRETALAADRYGVSNRAAAAIINAFQVDIGRINENDMSNVVDAKKIWRARNMMRNESARQNIDAAVSGGVESLYFDGRKDKTCTDCSAATDIQEHVVVLSEPGNLYLTHFTPQSGSAIHMVNELYTIAVAFGEHVKALGCDGTAVNIGTSGGVCRLFELATNKPVHWFVCMLHGNELNLRHVFKTLDGTTSGPRTFNGAIGTSCAEDVWRREVAPFQPVPGHVPEMTAELVATLSHDQQLLYRLALAVQTGDMSDSVARQRIGPLNHARWLTLGARVLRLYVSTESPSDSLRLLVQFLVTHYVPVWFCIRRHPDCTDGAKNFHRSVELLRELPEMIQEVVRPVLQRNGYWAHPEQVLLAMVADGDAGVRQEAVRHIQAARQRETEDVRPFRLPELNFSASAYTEVISWSPPESVTQPPLLRHLTDEQLQAIEHSPLQLPNYPVHTQAVERAVRTVTEACLAVRGEEARHGYITARLKHRRCHPVFASKKDFQIC</sequence>
<proteinExistence type="predicted"/>
<evidence type="ECO:0000313" key="2">
    <source>
        <dbReference type="EMBL" id="KAF0295882.1"/>
    </source>
</evidence>
<dbReference type="PANTHER" id="PTHR46409">
    <property type="entry name" value="HTH PSQ-TYPE DOMAIN-CONTAINING PROTEIN"/>
    <property type="match status" value="1"/>
</dbReference>
<accession>A0A6A4VYF4</accession>
<feature type="region of interest" description="Disordered" evidence="1">
    <location>
        <begin position="21"/>
        <end position="128"/>
    </location>
</feature>
<gene>
    <name evidence="2" type="ORF">FJT64_006599</name>
</gene>
<reference evidence="2 3" key="1">
    <citation type="submission" date="2019-07" db="EMBL/GenBank/DDBJ databases">
        <title>Draft genome assembly of a fouling barnacle, Amphibalanus amphitrite (Darwin, 1854): The first reference genome for Thecostraca.</title>
        <authorList>
            <person name="Kim W."/>
        </authorList>
    </citation>
    <scope>NUCLEOTIDE SEQUENCE [LARGE SCALE GENOMIC DNA]</scope>
    <source>
        <strain evidence="2">SNU_AA5</strain>
        <tissue evidence="2">Soma without cirri and trophi</tissue>
    </source>
</reference>